<dbReference type="InterPro" id="IPR021796">
    <property type="entry name" value="Tll0287-like_dom"/>
</dbReference>
<evidence type="ECO:0000313" key="2">
    <source>
        <dbReference type="EMBL" id="KUG25257.1"/>
    </source>
</evidence>
<dbReference type="Pfam" id="PF11845">
    <property type="entry name" value="Tll0287-like"/>
    <property type="match status" value="1"/>
</dbReference>
<name>A0A0W8FWT1_9ZZZZ</name>
<proteinExistence type="predicted"/>
<organism evidence="2">
    <name type="scientific">hydrocarbon metagenome</name>
    <dbReference type="NCBI Taxonomy" id="938273"/>
    <lineage>
        <taxon>unclassified sequences</taxon>
        <taxon>metagenomes</taxon>
        <taxon>ecological metagenomes</taxon>
    </lineage>
</organism>
<feature type="domain" description="Tll0287-like" evidence="1">
    <location>
        <begin position="40"/>
        <end position="190"/>
    </location>
</feature>
<comment type="caution">
    <text evidence="2">The sequence shown here is derived from an EMBL/GenBank/DDBJ whole genome shotgun (WGS) entry which is preliminary data.</text>
</comment>
<gene>
    <name evidence="2" type="ORF">ASZ90_004921</name>
</gene>
<dbReference type="AlphaFoldDB" id="A0A0W8FWT1"/>
<accession>A0A0W8FWT1</accession>
<reference evidence="2" key="1">
    <citation type="journal article" date="2015" name="Proc. Natl. Acad. Sci. U.S.A.">
        <title>Networks of energetic and metabolic interactions define dynamics in microbial communities.</title>
        <authorList>
            <person name="Embree M."/>
            <person name="Liu J.K."/>
            <person name="Al-Bassam M.M."/>
            <person name="Zengler K."/>
        </authorList>
    </citation>
    <scope>NUCLEOTIDE SEQUENCE</scope>
</reference>
<protein>
    <submittedName>
        <fullName evidence="2">Cytochrome c family protein</fullName>
    </submittedName>
</protein>
<evidence type="ECO:0000259" key="1">
    <source>
        <dbReference type="Pfam" id="PF11845"/>
    </source>
</evidence>
<sequence>MIKMKKMYLIITVLTLFIVFTAQTGSDEEMKNHFSEISVTFMEDLKSVLMENLIEGGPLQAITVCSDTAQELINIIGKKNNVELKRVTFKPRNPKDTADTFETKVLSRWHDEMNEGKLDNETNYLEIMKIGDETYARYMQPIFIQGPCLTCHGGENMISSEVKDLLKEKYPDDKATGYKPGDLRGAISIKKKL</sequence>
<dbReference type="EMBL" id="LNQE01000733">
    <property type="protein sequence ID" value="KUG25257.1"/>
    <property type="molecule type" value="Genomic_DNA"/>
</dbReference>